<sequence>MALPTGKIIARPMVVRACGHSQEFQHYAVDKYRAQRLAKFQQTRCSDCAAKLNEEQQKISEAMPKKGELLRLLPIGTQVSLIRTNDGAWGGKLIADGTSVDMISNDGSGPQALIVALAKLWVTKTGVGLKDVEEK</sequence>
<accession>A0A8E6B959</accession>
<evidence type="ECO:0000313" key="2">
    <source>
        <dbReference type="Proteomes" id="UP000676194"/>
    </source>
</evidence>
<dbReference type="Proteomes" id="UP000676194">
    <property type="component" value="Chromosome"/>
</dbReference>
<keyword evidence="2" id="KW-1185">Reference proteome</keyword>
<dbReference type="RefSeq" id="WP_213498506.1">
    <property type="nucleotide sequence ID" value="NZ_CP074694.1"/>
</dbReference>
<organism evidence="1 2">
    <name type="scientific">Telmatocola sphagniphila</name>
    <dbReference type="NCBI Taxonomy" id="1123043"/>
    <lineage>
        <taxon>Bacteria</taxon>
        <taxon>Pseudomonadati</taxon>
        <taxon>Planctomycetota</taxon>
        <taxon>Planctomycetia</taxon>
        <taxon>Gemmatales</taxon>
        <taxon>Gemmataceae</taxon>
    </lineage>
</organism>
<gene>
    <name evidence="1" type="ORF">KIH39_06690</name>
</gene>
<name>A0A8E6B959_9BACT</name>
<evidence type="ECO:0000313" key="1">
    <source>
        <dbReference type="EMBL" id="QVL33594.1"/>
    </source>
</evidence>
<dbReference type="EMBL" id="CP074694">
    <property type="protein sequence ID" value="QVL33594.1"/>
    <property type="molecule type" value="Genomic_DNA"/>
</dbReference>
<dbReference type="AlphaFoldDB" id="A0A8E6B959"/>
<proteinExistence type="predicted"/>
<dbReference type="KEGG" id="tsph:KIH39_06690"/>
<reference evidence="1" key="1">
    <citation type="submission" date="2021-05" db="EMBL/GenBank/DDBJ databases">
        <title>Complete genome sequence of the cellulolytic planctomycete Telmatocola sphagniphila SP2T and characterization of the first cellulase from planctomycetes.</title>
        <authorList>
            <person name="Rakitin A.L."/>
            <person name="Beletsky A.V."/>
            <person name="Naumoff D.G."/>
            <person name="Kulichevskaya I.S."/>
            <person name="Mardanov A.V."/>
            <person name="Ravin N.V."/>
            <person name="Dedysh S.N."/>
        </authorList>
    </citation>
    <scope>NUCLEOTIDE SEQUENCE</scope>
    <source>
        <strain evidence="1">SP2T</strain>
    </source>
</reference>
<protein>
    <submittedName>
        <fullName evidence="1">Uncharacterized protein</fullName>
    </submittedName>
</protein>